<organism evidence="1 2">
    <name type="scientific">Chitinophaga fulva</name>
    <dbReference type="NCBI Taxonomy" id="2728842"/>
    <lineage>
        <taxon>Bacteria</taxon>
        <taxon>Pseudomonadati</taxon>
        <taxon>Bacteroidota</taxon>
        <taxon>Chitinophagia</taxon>
        <taxon>Chitinophagales</taxon>
        <taxon>Chitinophagaceae</taxon>
        <taxon>Chitinophaga</taxon>
    </lineage>
</organism>
<evidence type="ECO:0000313" key="2">
    <source>
        <dbReference type="Proteomes" id="UP000583266"/>
    </source>
</evidence>
<sequence length="66" mass="7576">MTDTPDHIKQLQLKIWLSKSPGERLRQMMEDNTALHAFWRTAKEQKGETISLTKFTIINSVFGLGS</sequence>
<comment type="caution">
    <text evidence="1">The sequence shown here is derived from an EMBL/GenBank/DDBJ whole genome shotgun (WGS) entry which is preliminary data.</text>
</comment>
<dbReference type="RefSeq" id="WP_169223883.1">
    <property type="nucleotide sequence ID" value="NZ_JABBGC010000001.1"/>
</dbReference>
<dbReference type="EMBL" id="JABBGC010000001">
    <property type="protein sequence ID" value="NML36776.1"/>
    <property type="molecule type" value="Genomic_DNA"/>
</dbReference>
<keyword evidence="2" id="KW-1185">Reference proteome</keyword>
<accession>A0A848GFB2</accession>
<reference evidence="1 2" key="1">
    <citation type="submission" date="2020-04" db="EMBL/GenBank/DDBJ databases">
        <title>Chitinophaga sp. G-6-1-13 sp. nov., isolated from soil.</title>
        <authorList>
            <person name="Dahal R.H."/>
            <person name="Chaudhary D.K."/>
        </authorList>
    </citation>
    <scope>NUCLEOTIDE SEQUENCE [LARGE SCALE GENOMIC DNA]</scope>
    <source>
        <strain evidence="1 2">G-6-1-13</strain>
    </source>
</reference>
<name>A0A848GFB2_9BACT</name>
<protein>
    <submittedName>
        <fullName evidence="1">Uncharacterized protein</fullName>
    </submittedName>
</protein>
<gene>
    <name evidence="1" type="ORF">HHL17_06155</name>
</gene>
<dbReference type="AlphaFoldDB" id="A0A848GFB2"/>
<dbReference type="Proteomes" id="UP000583266">
    <property type="component" value="Unassembled WGS sequence"/>
</dbReference>
<evidence type="ECO:0000313" key="1">
    <source>
        <dbReference type="EMBL" id="NML36776.1"/>
    </source>
</evidence>
<proteinExistence type="predicted"/>